<evidence type="ECO:0000313" key="7">
    <source>
        <dbReference type="EMBL" id="EDW33613.1"/>
    </source>
</evidence>
<keyword evidence="8" id="KW-1185">Reference proteome</keyword>
<dbReference type="Proteomes" id="UP000008744">
    <property type="component" value="Unassembled WGS sequence"/>
</dbReference>
<dbReference type="HOGENOM" id="CLU_140554_0_0_1"/>
<evidence type="ECO:0000256" key="2">
    <source>
        <dbReference type="ARBA" id="ARBA00008458"/>
    </source>
</evidence>
<comment type="subcellular location">
    <subcellularLocation>
        <location evidence="1">Membrane</location>
        <topology evidence="1">Multi-pass membrane protein</topology>
    </subcellularLocation>
</comment>
<name>B4H6X7_DROPE</name>
<dbReference type="PhylomeDB" id="B4H6X7"/>
<feature type="transmembrane region" description="Helical" evidence="6">
    <location>
        <begin position="63"/>
        <end position="85"/>
    </location>
</feature>
<dbReference type="OrthoDB" id="67317at2759"/>
<dbReference type="PANTHER" id="PTHR31733">
    <property type="entry name" value="RIBONUCLEASE KAPPA"/>
    <property type="match status" value="1"/>
</dbReference>
<evidence type="ECO:0000256" key="5">
    <source>
        <dbReference type="ARBA" id="ARBA00023136"/>
    </source>
</evidence>
<evidence type="ECO:0000256" key="1">
    <source>
        <dbReference type="ARBA" id="ARBA00004141"/>
    </source>
</evidence>
<evidence type="ECO:0000256" key="3">
    <source>
        <dbReference type="ARBA" id="ARBA00022692"/>
    </source>
</evidence>
<dbReference type="EMBL" id="CH479216">
    <property type="protein sequence ID" value="EDW33613.1"/>
    <property type="molecule type" value="Genomic_DNA"/>
</dbReference>
<keyword evidence="4 6" id="KW-1133">Transmembrane helix</keyword>
<protein>
    <submittedName>
        <fullName evidence="7">GL11780</fullName>
    </submittedName>
</protein>
<organism evidence="8">
    <name type="scientific">Drosophila persimilis</name>
    <name type="common">Fruit fly</name>
    <dbReference type="NCBI Taxonomy" id="7234"/>
    <lineage>
        <taxon>Eukaryota</taxon>
        <taxon>Metazoa</taxon>
        <taxon>Ecdysozoa</taxon>
        <taxon>Arthropoda</taxon>
        <taxon>Hexapoda</taxon>
        <taxon>Insecta</taxon>
        <taxon>Pterygota</taxon>
        <taxon>Neoptera</taxon>
        <taxon>Endopterygota</taxon>
        <taxon>Diptera</taxon>
        <taxon>Brachycera</taxon>
        <taxon>Muscomorpha</taxon>
        <taxon>Ephydroidea</taxon>
        <taxon>Drosophilidae</taxon>
        <taxon>Drosophila</taxon>
        <taxon>Sophophora</taxon>
    </lineage>
</organism>
<feature type="transmembrane region" description="Helical" evidence="6">
    <location>
        <begin position="7"/>
        <end position="31"/>
    </location>
</feature>
<accession>B4H6X7</accession>
<proteinExistence type="inferred from homology"/>
<dbReference type="GO" id="GO:0004521">
    <property type="term" value="F:RNA endonuclease activity"/>
    <property type="evidence" value="ECO:0007669"/>
    <property type="project" value="InterPro"/>
</dbReference>
<dbReference type="InterPro" id="IPR026770">
    <property type="entry name" value="RNase_K"/>
</dbReference>
<dbReference type="STRING" id="7234.B4H6X7"/>
<sequence>MVCGPKCSFFCLFISAWAVIQLTLMGIFFLLNSMALIDDLPLTPIFHSLEDFRTHADVTYQVVAIRCFVTALLYLCFGILSICCIKRNRAKERRALESSLQR</sequence>
<evidence type="ECO:0000313" key="8">
    <source>
        <dbReference type="Proteomes" id="UP000008744"/>
    </source>
</evidence>
<gene>
    <name evidence="7" type="primary">Dper\GL11780</name>
    <name evidence="7" type="ORF">Dper_GL11780</name>
</gene>
<reference evidence="7 8" key="1">
    <citation type="journal article" date="2007" name="Nature">
        <title>Evolution of genes and genomes on the Drosophila phylogeny.</title>
        <authorList>
            <consortium name="Drosophila 12 Genomes Consortium"/>
            <person name="Clark A.G."/>
            <person name="Eisen M.B."/>
            <person name="Smith D.R."/>
            <person name="Bergman C.M."/>
            <person name="Oliver B."/>
            <person name="Markow T.A."/>
            <person name="Kaufman T.C."/>
            <person name="Kellis M."/>
            <person name="Gelbart W."/>
            <person name="Iyer V.N."/>
            <person name="Pollard D.A."/>
            <person name="Sackton T.B."/>
            <person name="Larracuente A.M."/>
            <person name="Singh N.D."/>
            <person name="Abad J.P."/>
            <person name="Abt D.N."/>
            <person name="Adryan B."/>
            <person name="Aguade M."/>
            <person name="Akashi H."/>
            <person name="Anderson W.W."/>
            <person name="Aquadro C.F."/>
            <person name="Ardell D.H."/>
            <person name="Arguello R."/>
            <person name="Artieri C.G."/>
            <person name="Barbash D.A."/>
            <person name="Barker D."/>
            <person name="Barsanti P."/>
            <person name="Batterham P."/>
            <person name="Batzoglou S."/>
            <person name="Begun D."/>
            <person name="Bhutkar A."/>
            <person name="Blanco E."/>
            <person name="Bosak S.A."/>
            <person name="Bradley R.K."/>
            <person name="Brand A.D."/>
            <person name="Brent M.R."/>
            <person name="Brooks A.N."/>
            <person name="Brown R.H."/>
            <person name="Butlin R.K."/>
            <person name="Caggese C."/>
            <person name="Calvi B.R."/>
            <person name="Bernardo de Carvalho A."/>
            <person name="Caspi A."/>
            <person name="Castrezana S."/>
            <person name="Celniker S.E."/>
            <person name="Chang J.L."/>
            <person name="Chapple C."/>
            <person name="Chatterji S."/>
            <person name="Chinwalla A."/>
            <person name="Civetta A."/>
            <person name="Clifton S.W."/>
            <person name="Comeron J.M."/>
            <person name="Costello J.C."/>
            <person name="Coyne J.A."/>
            <person name="Daub J."/>
            <person name="David R.G."/>
            <person name="Delcher A.L."/>
            <person name="Delehaunty K."/>
            <person name="Do C.B."/>
            <person name="Ebling H."/>
            <person name="Edwards K."/>
            <person name="Eickbush T."/>
            <person name="Evans J.D."/>
            <person name="Filipski A."/>
            <person name="Findeiss S."/>
            <person name="Freyhult E."/>
            <person name="Fulton L."/>
            <person name="Fulton R."/>
            <person name="Garcia A.C."/>
            <person name="Gardiner A."/>
            <person name="Garfield D.A."/>
            <person name="Garvin B.E."/>
            <person name="Gibson G."/>
            <person name="Gilbert D."/>
            <person name="Gnerre S."/>
            <person name="Godfrey J."/>
            <person name="Good R."/>
            <person name="Gotea V."/>
            <person name="Gravely B."/>
            <person name="Greenberg A.J."/>
            <person name="Griffiths-Jones S."/>
            <person name="Gross S."/>
            <person name="Guigo R."/>
            <person name="Gustafson E.A."/>
            <person name="Haerty W."/>
            <person name="Hahn M.W."/>
            <person name="Halligan D.L."/>
            <person name="Halpern A.L."/>
            <person name="Halter G.M."/>
            <person name="Han M.V."/>
            <person name="Heger A."/>
            <person name="Hillier L."/>
            <person name="Hinrichs A.S."/>
            <person name="Holmes I."/>
            <person name="Hoskins R.A."/>
            <person name="Hubisz M.J."/>
            <person name="Hultmark D."/>
            <person name="Huntley M.A."/>
            <person name="Jaffe D.B."/>
            <person name="Jagadeeshan S."/>
            <person name="Jeck W.R."/>
            <person name="Johnson J."/>
            <person name="Jones C.D."/>
            <person name="Jordan W.C."/>
            <person name="Karpen G.H."/>
            <person name="Kataoka E."/>
            <person name="Keightley P.D."/>
            <person name="Kheradpour P."/>
            <person name="Kirkness E.F."/>
            <person name="Koerich L.B."/>
            <person name="Kristiansen K."/>
            <person name="Kudrna D."/>
            <person name="Kulathinal R.J."/>
            <person name="Kumar S."/>
            <person name="Kwok R."/>
            <person name="Lander E."/>
            <person name="Langley C.H."/>
            <person name="Lapoint R."/>
            <person name="Lazzaro B.P."/>
            <person name="Lee S.J."/>
            <person name="Levesque L."/>
            <person name="Li R."/>
            <person name="Lin C.F."/>
            <person name="Lin M.F."/>
            <person name="Lindblad-Toh K."/>
            <person name="Llopart A."/>
            <person name="Long M."/>
            <person name="Low L."/>
            <person name="Lozovsky E."/>
            <person name="Lu J."/>
            <person name="Luo M."/>
            <person name="Machado C.A."/>
            <person name="Makalowski W."/>
            <person name="Marzo M."/>
            <person name="Matsuda M."/>
            <person name="Matzkin L."/>
            <person name="McAllister B."/>
            <person name="McBride C.S."/>
            <person name="McKernan B."/>
            <person name="McKernan K."/>
            <person name="Mendez-Lago M."/>
            <person name="Minx P."/>
            <person name="Mollenhauer M.U."/>
            <person name="Montooth K."/>
            <person name="Mount S.M."/>
            <person name="Mu X."/>
            <person name="Myers E."/>
            <person name="Negre B."/>
            <person name="Newfeld S."/>
            <person name="Nielsen R."/>
            <person name="Noor M.A."/>
            <person name="O'Grady P."/>
            <person name="Pachter L."/>
            <person name="Papaceit M."/>
            <person name="Parisi M.J."/>
            <person name="Parisi M."/>
            <person name="Parts L."/>
            <person name="Pedersen J.S."/>
            <person name="Pesole G."/>
            <person name="Phillippy A.M."/>
            <person name="Ponting C.P."/>
            <person name="Pop M."/>
            <person name="Porcelli D."/>
            <person name="Powell J.R."/>
            <person name="Prohaska S."/>
            <person name="Pruitt K."/>
            <person name="Puig M."/>
            <person name="Quesneville H."/>
            <person name="Ram K.R."/>
            <person name="Rand D."/>
            <person name="Rasmussen M.D."/>
            <person name="Reed L.K."/>
            <person name="Reenan R."/>
            <person name="Reily A."/>
            <person name="Remington K.A."/>
            <person name="Rieger T.T."/>
            <person name="Ritchie M.G."/>
            <person name="Robin C."/>
            <person name="Rogers Y.H."/>
            <person name="Rohde C."/>
            <person name="Rozas J."/>
            <person name="Rubenfield M.J."/>
            <person name="Ruiz A."/>
            <person name="Russo S."/>
            <person name="Salzberg S.L."/>
            <person name="Sanchez-Gracia A."/>
            <person name="Saranga D.J."/>
            <person name="Sato H."/>
            <person name="Schaeffer S.W."/>
            <person name="Schatz M.C."/>
            <person name="Schlenke T."/>
            <person name="Schwartz R."/>
            <person name="Segarra C."/>
            <person name="Singh R.S."/>
            <person name="Sirot L."/>
            <person name="Sirota M."/>
            <person name="Sisneros N.B."/>
            <person name="Smith C.D."/>
            <person name="Smith T.F."/>
            <person name="Spieth J."/>
            <person name="Stage D.E."/>
            <person name="Stark A."/>
            <person name="Stephan W."/>
            <person name="Strausberg R.L."/>
            <person name="Strempel S."/>
            <person name="Sturgill D."/>
            <person name="Sutton G."/>
            <person name="Sutton G.G."/>
            <person name="Tao W."/>
            <person name="Teichmann S."/>
            <person name="Tobari Y.N."/>
            <person name="Tomimura Y."/>
            <person name="Tsolas J.M."/>
            <person name="Valente V.L."/>
            <person name="Venter E."/>
            <person name="Venter J.C."/>
            <person name="Vicario S."/>
            <person name="Vieira F.G."/>
            <person name="Vilella A.J."/>
            <person name="Villasante A."/>
            <person name="Walenz B."/>
            <person name="Wang J."/>
            <person name="Wasserman M."/>
            <person name="Watts T."/>
            <person name="Wilson D."/>
            <person name="Wilson R.K."/>
            <person name="Wing R.A."/>
            <person name="Wolfner M.F."/>
            <person name="Wong A."/>
            <person name="Wong G.K."/>
            <person name="Wu C.I."/>
            <person name="Wu G."/>
            <person name="Yamamoto D."/>
            <person name="Yang H.P."/>
            <person name="Yang S.P."/>
            <person name="Yorke J.A."/>
            <person name="Yoshida K."/>
            <person name="Zdobnov E."/>
            <person name="Zhang P."/>
            <person name="Zhang Y."/>
            <person name="Zimin A.V."/>
            <person name="Baldwin J."/>
            <person name="Abdouelleil A."/>
            <person name="Abdulkadir J."/>
            <person name="Abebe A."/>
            <person name="Abera B."/>
            <person name="Abreu J."/>
            <person name="Acer S.C."/>
            <person name="Aftuck L."/>
            <person name="Alexander A."/>
            <person name="An P."/>
            <person name="Anderson E."/>
            <person name="Anderson S."/>
            <person name="Arachi H."/>
            <person name="Azer M."/>
            <person name="Bachantsang P."/>
            <person name="Barry A."/>
            <person name="Bayul T."/>
            <person name="Berlin A."/>
            <person name="Bessette D."/>
            <person name="Bloom T."/>
            <person name="Blye J."/>
            <person name="Boguslavskiy L."/>
            <person name="Bonnet C."/>
            <person name="Boukhgalter B."/>
            <person name="Bourzgui I."/>
            <person name="Brown A."/>
            <person name="Cahill P."/>
            <person name="Channer S."/>
            <person name="Cheshatsang Y."/>
            <person name="Chuda L."/>
            <person name="Citroen M."/>
            <person name="Collymore A."/>
            <person name="Cooke P."/>
            <person name="Costello M."/>
            <person name="D'Aco K."/>
            <person name="Daza R."/>
            <person name="De Haan G."/>
            <person name="DeGray S."/>
            <person name="DeMaso C."/>
            <person name="Dhargay N."/>
            <person name="Dooley K."/>
            <person name="Dooley E."/>
            <person name="Doricent M."/>
            <person name="Dorje P."/>
            <person name="Dorjee K."/>
            <person name="Dupes A."/>
            <person name="Elong R."/>
            <person name="Falk J."/>
            <person name="Farina A."/>
            <person name="Faro S."/>
            <person name="Ferguson D."/>
            <person name="Fisher S."/>
            <person name="Foley C.D."/>
            <person name="Franke A."/>
            <person name="Friedrich D."/>
            <person name="Gadbois L."/>
            <person name="Gearin G."/>
            <person name="Gearin C.R."/>
            <person name="Giannoukos G."/>
            <person name="Goode T."/>
            <person name="Graham J."/>
            <person name="Grandbois E."/>
            <person name="Grewal S."/>
            <person name="Gyaltsen K."/>
            <person name="Hafez N."/>
            <person name="Hagos B."/>
            <person name="Hall J."/>
            <person name="Henson C."/>
            <person name="Hollinger A."/>
            <person name="Honan T."/>
            <person name="Huard M.D."/>
            <person name="Hughes L."/>
            <person name="Hurhula B."/>
            <person name="Husby M.E."/>
            <person name="Kamat A."/>
            <person name="Kanga B."/>
            <person name="Kashin S."/>
            <person name="Khazanovich D."/>
            <person name="Kisner P."/>
            <person name="Lance K."/>
            <person name="Lara M."/>
            <person name="Lee W."/>
            <person name="Lennon N."/>
            <person name="Letendre F."/>
            <person name="LeVine R."/>
            <person name="Lipovsky A."/>
            <person name="Liu X."/>
            <person name="Liu J."/>
            <person name="Liu S."/>
            <person name="Lokyitsang T."/>
            <person name="Lokyitsang Y."/>
            <person name="Lubonja R."/>
            <person name="Lui A."/>
            <person name="MacDonald P."/>
            <person name="Magnisalis V."/>
            <person name="Maru K."/>
            <person name="Matthews C."/>
            <person name="McCusker W."/>
            <person name="McDonough S."/>
            <person name="Mehta T."/>
            <person name="Meldrim J."/>
            <person name="Meneus L."/>
            <person name="Mihai O."/>
            <person name="Mihalev A."/>
            <person name="Mihova T."/>
            <person name="Mittelman R."/>
            <person name="Mlenga V."/>
            <person name="Montmayeur A."/>
            <person name="Mulrain L."/>
            <person name="Navidi A."/>
            <person name="Naylor J."/>
            <person name="Negash T."/>
            <person name="Nguyen T."/>
            <person name="Nguyen N."/>
            <person name="Nicol R."/>
            <person name="Norbu C."/>
            <person name="Norbu N."/>
            <person name="Novod N."/>
            <person name="O'Neill B."/>
            <person name="Osman S."/>
            <person name="Markiewicz E."/>
            <person name="Oyono O.L."/>
            <person name="Patti C."/>
            <person name="Phunkhang P."/>
            <person name="Pierre F."/>
            <person name="Priest M."/>
            <person name="Raghuraman S."/>
            <person name="Rege F."/>
            <person name="Reyes R."/>
            <person name="Rise C."/>
            <person name="Rogov P."/>
            <person name="Ross K."/>
            <person name="Ryan E."/>
            <person name="Settipalli S."/>
            <person name="Shea T."/>
            <person name="Sherpa N."/>
            <person name="Shi L."/>
            <person name="Shih D."/>
            <person name="Sparrow T."/>
            <person name="Spaulding J."/>
            <person name="Stalker J."/>
            <person name="Stange-Thomann N."/>
            <person name="Stavropoulos S."/>
            <person name="Stone C."/>
            <person name="Strader C."/>
            <person name="Tesfaye S."/>
            <person name="Thomson T."/>
            <person name="Thoulutsang Y."/>
            <person name="Thoulutsang D."/>
            <person name="Topham K."/>
            <person name="Topping I."/>
            <person name="Tsamla T."/>
            <person name="Vassiliev H."/>
            <person name="Vo A."/>
            <person name="Wangchuk T."/>
            <person name="Wangdi T."/>
            <person name="Weiand M."/>
            <person name="Wilkinson J."/>
            <person name="Wilson A."/>
            <person name="Yadav S."/>
            <person name="Young G."/>
            <person name="Yu Q."/>
            <person name="Zembek L."/>
            <person name="Zhong D."/>
            <person name="Zimmer A."/>
            <person name="Zwirko Z."/>
            <person name="Jaffe D.B."/>
            <person name="Alvarez P."/>
            <person name="Brockman W."/>
            <person name="Butler J."/>
            <person name="Chin C."/>
            <person name="Gnerre S."/>
            <person name="Grabherr M."/>
            <person name="Kleber M."/>
            <person name="Mauceli E."/>
            <person name="MacCallum I."/>
        </authorList>
    </citation>
    <scope>NUCLEOTIDE SEQUENCE [LARGE SCALE GENOMIC DNA]</scope>
    <source>
        <strain evidence="8">MSH-3 / Tucson 14011-0111.49</strain>
    </source>
</reference>
<dbReference type="eggNOG" id="ENOG502T9GP">
    <property type="taxonomic scope" value="Eukaryota"/>
</dbReference>
<evidence type="ECO:0000256" key="6">
    <source>
        <dbReference type="SAM" id="Phobius"/>
    </source>
</evidence>
<evidence type="ECO:0000256" key="4">
    <source>
        <dbReference type="ARBA" id="ARBA00022989"/>
    </source>
</evidence>
<dbReference type="OMA" id="VSTRCFV"/>
<keyword evidence="5 6" id="KW-0472">Membrane</keyword>
<keyword evidence="3 6" id="KW-0812">Transmembrane</keyword>
<dbReference type="GO" id="GO:0016020">
    <property type="term" value="C:membrane"/>
    <property type="evidence" value="ECO:0007669"/>
    <property type="project" value="UniProtKB-SubCell"/>
</dbReference>
<dbReference type="KEGG" id="dpe:6601608"/>
<comment type="similarity">
    <text evidence="2">Belongs to the RNase K family.</text>
</comment>
<dbReference type="AlphaFoldDB" id="B4H6X7"/>